<dbReference type="InterPro" id="IPR000014">
    <property type="entry name" value="PAS"/>
</dbReference>
<dbReference type="Proteomes" id="UP001165962">
    <property type="component" value="Unassembled WGS sequence"/>
</dbReference>
<keyword evidence="4" id="KW-1003">Cell membrane</keyword>
<dbReference type="EC" id="2.7.13.3" evidence="3"/>
<comment type="caution">
    <text evidence="21">The sequence shown here is derived from an EMBL/GenBank/DDBJ whole genome shotgun (WGS) entry which is preliminary data.</text>
</comment>
<dbReference type="Pfam" id="PF00072">
    <property type="entry name" value="Response_reg"/>
    <property type="match status" value="2"/>
</dbReference>
<evidence type="ECO:0000259" key="18">
    <source>
        <dbReference type="PROSITE" id="PS50110"/>
    </source>
</evidence>
<dbReference type="Pfam" id="PF02743">
    <property type="entry name" value="dCache_1"/>
    <property type="match status" value="1"/>
</dbReference>
<dbReference type="SMART" id="SM00387">
    <property type="entry name" value="HATPase_c"/>
    <property type="match status" value="1"/>
</dbReference>
<evidence type="ECO:0000256" key="8">
    <source>
        <dbReference type="ARBA" id="ARBA00022741"/>
    </source>
</evidence>
<feature type="transmembrane region" description="Helical" evidence="16">
    <location>
        <begin position="12"/>
        <end position="35"/>
    </location>
</feature>
<evidence type="ECO:0000313" key="21">
    <source>
        <dbReference type="EMBL" id="NHN35597.1"/>
    </source>
</evidence>
<sequence length="1060" mass="119465">MKQKSWKISTRLNLYLAIVLFIGCIFTVVILKIAYDDSLKNAENYARLTAQSNASDIEATFNVPKGNLDQLKQEITLLKEVGASREQVNHLLQDYLKINKDVLEVYMVWEQNAFDAKDAQYANNKDASGRFATWLLNQDGNIKSLPFTDYNDTKATYYSLPKQTKKPVWLDPYFYSIENEQVLITSVVLPILDKNGEFLGIIGFDYDISYMQELVDNIKPLGGFSSLLTSDGTYIAHGGNSEMNGTVFGNIDQISPSISRGQETSLYDMSLVLKTRVQRVFEPIHINGINSYWFYQSVIPVNSMMGAFNRILLSAISMLVVILLLIIFMTSYLIRRTLMPLHQTIALVEEVSKGNLHIDFSKRILRQDEIGRLASATQKMTVNLRELFDNLEVQNEEIIAQYDEITEQQEKTNKILKEKEQLYALSYDMIMVGTLDGTFKDLNPAWDKLGFTKEELLAKPLISLVHPDDQEETKNAFHHLLQNLTPIINLFTRIRCKDGTYKWFSWNATASADAKLAYAVARDITEDKHNEEELLQAKIKAETANMAKSDFLASMSHEIRTPMNAIIGMSDLLYETPLSEEQQTYVETFRRAGENLLNLINDILDFSKIEAGHLELESTEFDLEDLVEKATETLSIRAHGKKLELLTRLTPDIPPYVIGDPGRLRQVLFNLIGNAIKFTEKGEIMVQVTVDPKGSNRGDLLFAVTDTGIGISQDKLDSIFEKFTQADSSTTRKYGGTGLGLAISKMIVELMGGSIWVESEEGKGSTFYFTIKLTETVKPQSITVSHVPLDGMRALIVDDNQTNRLILKEILTKYNLRVEEGDSGYSGLALFKQAQAEGDPFRLVIVDNHMPGMNGFDMVSGLGEFEQKATTIMMLTSDDQAGNIQRCKELGLASYLVKPVKKIKLMNAILSSLGTQKTTQTEQSKDTANLVSTGGKKHILLVEDNEDNRLLIHSFFKKTDHTLEDAENGEVAVRKRKENFYDLILMDMQMPIMDGYTATREIRQWEELSGVPTVPIVALTAHALKEDMEKCLEAGCSTFLTKPIKKQTLLDEINRHGGKQ</sequence>
<evidence type="ECO:0000256" key="10">
    <source>
        <dbReference type="ARBA" id="ARBA00022840"/>
    </source>
</evidence>
<dbReference type="SUPFAM" id="SSF55874">
    <property type="entry name" value="ATPase domain of HSP90 chaperone/DNA topoisomerase II/histidine kinase"/>
    <property type="match status" value="1"/>
</dbReference>
<dbReference type="InterPro" id="IPR035965">
    <property type="entry name" value="PAS-like_dom_sf"/>
</dbReference>
<evidence type="ECO:0000259" key="19">
    <source>
        <dbReference type="PROSITE" id="PS50112"/>
    </source>
</evidence>
<protein>
    <recommendedName>
        <fullName evidence="3">histidine kinase</fullName>
        <ecNumber evidence="3">2.7.13.3</ecNumber>
    </recommendedName>
</protein>
<dbReference type="CDD" id="cd12913">
    <property type="entry name" value="PDC1_MCP_like"/>
    <property type="match status" value="1"/>
</dbReference>
<proteinExistence type="predicted"/>
<keyword evidence="15" id="KW-0175">Coiled coil</keyword>
<evidence type="ECO:0000256" key="14">
    <source>
        <dbReference type="PROSITE-ProRule" id="PRU00169"/>
    </source>
</evidence>
<evidence type="ECO:0000256" key="3">
    <source>
        <dbReference type="ARBA" id="ARBA00012438"/>
    </source>
</evidence>
<evidence type="ECO:0000256" key="6">
    <source>
        <dbReference type="ARBA" id="ARBA00022679"/>
    </source>
</evidence>
<evidence type="ECO:0000256" key="16">
    <source>
        <dbReference type="SAM" id="Phobius"/>
    </source>
</evidence>
<dbReference type="EMBL" id="JAAOIW010000047">
    <property type="protein sequence ID" value="NHN35597.1"/>
    <property type="molecule type" value="Genomic_DNA"/>
</dbReference>
<feature type="domain" description="Response regulatory" evidence="18">
    <location>
        <begin position="938"/>
        <end position="1057"/>
    </location>
</feature>
<keyword evidence="8" id="KW-0547">Nucleotide-binding</keyword>
<evidence type="ECO:0000256" key="4">
    <source>
        <dbReference type="ARBA" id="ARBA00022475"/>
    </source>
</evidence>
<dbReference type="RefSeq" id="WP_166158741.1">
    <property type="nucleotide sequence ID" value="NZ_JAAOIW010000047.1"/>
</dbReference>
<feature type="domain" description="Histidine kinase" evidence="17">
    <location>
        <begin position="554"/>
        <end position="775"/>
    </location>
</feature>
<keyword evidence="6" id="KW-0808">Transferase</keyword>
<dbReference type="Gene3D" id="3.30.450.20">
    <property type="entry name" value="PAS domain"/>
    <property type="match status" value="3"/>
</dbReference>
<dbReference type="SMART" id="SM00388">
    <property type="entry name" value="HisKA"/>
    <property type="match status" value="1"/>
</dbReference>
<dbReference type="Gene3D" id="3.40.50.2300">
    <property type="match status" value="2"/>
</dbReference>
<dbReference type="InterPro" id="IPR033479">
    <property type="entry name" value="dCache_1"/>
</dbReference>
<evidence type="ECO:0000256" key="5">
    <source>
        <dbReference type="ARBA" id="ARBA00022553"/>
    </source>
</evidence>
<dbReference type="CDD" id="cd16922">
    <property type="entry name" value="HATPase_EvgS-ArcB-TorS-like"/>
    <property type="match status" value="1"/>
</dbReference>
<keyword evidence="5 14" id="KW-0597">Phosphoprotein</keyword>
<dbReference type="PRINTS" id="PR00344">
    <property type="entry name" value="BCTRLSENSOR"/>
</dbReference>
<dbReference type="InterPro" id="IPR011006">
    <property type="entry name" value="CheY-like_superfamily"/>
</dbReference>
<evidence type="ECO:0000256" key="13">
    <source>
        <dbReference type="ARBA" id="ARBA00023136"/>
    </source>
</evidence>
<keyword evidence="11 16" id="KW-1133">Transmembrane helix</keyword>
<dbReference type="PROSITE" id="PS51257">
    <property type="entry name" value="PROKAR_LIPOPROTEIN"/>
    <property type="match status" value="1"/>
</dbReference>
<dbReference type="SUPFAM" id="SSF158472">
    <property type="entry name" value="HAMP domain-like"/>
    <property type="match status" value="1"/>
</dbReference>
<feature type="domain" description="HAMP" evidence="20">
    <location>
        <begin position="335"/>
        <end position="389"/>
    </location>
</feature>
<dbReference type="InterPro" id="IPR003661">
    <property type="entry name" value="HisK_dim/P_dom"/>
</dbReference>
<dbReference type="InterPro" id="IPR004358">
    <property type="entry name" value="Sig_transdc_His_kin-like_C"/>
</dbReference>
<dbReference type="Gene3D" id="3.30.565.10">
    <property type="entry name" value="Histidine kinase-like ATPase, C-terminal domain"/>
    <property type="match status" value="1"/>
</dbReference>
<dbReference type="Gene3D" id="1.10.287.130">
    <property type="match status" value="1"/>
</dbReference>
<evidence type="ECO:0000313" key="22">
    <source>
        <dbReference type="Proteomes" id="UP001165962"/>
    </source>
</evidence>
<dbReference type="PANTHER" id="PTHR45339">
    <property type="entry name" value="HYBRID SIGNAL TRANSDUCTION HISTIDINE KINASE J"/>
    <property type="match status" value="1"/>
</dbReference>
<keyword evidence="10" id="KW-0067">ATP-binding</keyword>
<dbReference type="PANTHER" id="PTHR45339:SF1">
    <property type="entry name" value="HYBRID SIGNAL TRANSDUCTION HISTIDINE KINASE J"/>
    <property type="match status" value="1"/>
</dbReference>
<dbReference type="InterPro" id="IPR036890">
    <property type="entry name" value="HATPase_C_sf"/>
</dbReference>
<dbReference type="InterPro" id="IPR036097">
    <property type="entry name" value="HisK_dim/P_sf"/>
</dbReference>
<keyword evidence="9" id="KW-0418">Kinase</keyword>
<dbReference type="Pfam" id="PF00512">
    <property type="entry name" value="HisKA"/>
    <property type="match status" value="1"/>
</dbReference>
<gene>
    <name evidence="21" type="ORF">G9U52_38610</name>
</gene>
<dbReference type="SMART" id="SM00091">
    <property type="entry name" value="PAS"/>
    <property type="match status" value="1"/>
</dbReference>
<dbReference type="CDD" id="cd17546">
    <property type="entry name" value="REC_hyHK_CKI1_RcsC-like"/>
    <property type="match status" value="1"/>
</dbReference>
<dbReference type="InterPro" id="IPR001789">
    <property type="entry name" value="Sig_transdc_resp-reg_receiver"/>
</dbReference>
<evidence type="ECO:0000256" key="9">
    <source>
        <dbReference type="ARBA" id="ARBA00022777"/>
    </source>
</evidence>
<feature type="coiled-coil region" evidence="15">
    <location>
        <begin position="388"/>
        <end position="422"/>
    </location>
</feature>
<evidence type="ECO:0000256" key="12">
    <source>
        <dbReference type="ARBA" id="ARBA00023012"/>
    </source>
</evidence>
<keyword evidence="7 16" id="KW-0812">Transmembrane</keyword>
<feature type="domain" description="PAS" evidence="19">
    <location>
        <begin position="449"/>
        <end position="484"/>
    </location>
</feature>
<keyword evidence="12" id="KW-0902">Two-component regulatory system</keyword>
<dbReference type="CDD" id="cd00130">
    <property type="entry name" value="PAS"/>
    <property type="match status" value="1"/>
</dbReference>
<reference evidence="21" key="1">
    <citation type="submission" date="2020-03" db="EMBL/GenBank/DDBJ databases">
        <title>Draft sequencing of Paenibacilllus sp. S3N08.</title>
        <authorList>
            <person name="Kim D.-U."/>
        </authorList>
    </citation>
    <scope>NUCLEOTIDE SEQUENCE</scope>
    <source>
        <strain evidence="21">S3N08</strain>
    </source>
</reference>
<accession>A0ABX0JHC1</accession>
<dbReference type="InterPro" id="IPR005467">
    <property type="entry name" value="His_kinase_dom"/>
</dbReference>
<evidence type="ECO:0000256" key="7">
    <source>
        <dbReference type="ARBA" id="ARBA00022692"/>
    </source>
</evidence>
<dbReference type="PROSITE" id="PS50885">
    <property type="entry name" value="HAMP"/>
    <property type="match status" value="1"/>
</dbReference>
<evidence type="ECO:0000256" key="2">
    <source>
        <dbReference type="ARBA" id="ARBA00004651"/>
    </source>
</evidence>
<dbReference type="SUPFAM" id="SSF52172">
    <property type="entry name" value="CheY-like"/>
    <property type="match status" value="2"/>
</dbReference>
<dbReference type="InterPro" id="IPR003660">
    <property type="entry name" value="HAMP_dom"/>
</dbReference>
<evidence type="ECO:0000256" key="15">
    <source>
        <dbReference type="SAM" id="Coils"/>
    </source>
</evidence>
<evidence type="ECO:0000256" key="11">
    <source>
        <dbReference type="ARBA" id="ARBA00022989"/>
    </source>
</evidence>
<dbReference type="SUPFAM" id="SSF55785">
    <property type="entry name" value="PYP-like sensor domain (PAS domain)"/>
    <property type="match status" value="1"/>
</dbReference>
<organism evidence="21 22">
    <name type="scientific">Paenibacillus agricola</name>
    <dbReference type="NCBI Taxonomy" id="2716264"/>
    <lineage>
        <taxon>Bacteria</taxon>
        <taxon>Bacillati</taxon>
        <taxon>Bacillota</taxon>
        <taxon>Bacilli</taxon>
        <taxon>Bacillales</taxon>
        <taxon>Paenibacillaceae</taxon>
        <taxon>Paenibacillus</taxon>
    </lineage>
</organism>
<dbReference type="PROSITE" id="PS50112">
    <property type="entry name" value="PAS"/>
    <property type="match status" value="1"/>
</dbReference>
<comment type="catalytic activity">
    <reaction evidence="1">
        <text>ATP + protein L-histidine = ADP + protein N-phospho-L-histidine.</text>
        <dbReference type="EC" id="2.7.13.3"/>
    </reaction>
</comment>
<keyword evidence="13 16" id="KW-0472">Membrane</keyword>
<dbReference type="InterPro" id="IPR003594">
    <property type="entry name" value="HATPase_dom"/>
</dbReference>
<dbReference type="InterPro" id="IPR013655">
    <property type="entry name" value="PAS_fold_3"/>
</dbReference>
<comment type="subcellular location">
    <subcellularLocation>
        <location evidence="2">Cell membrane</location>
        <topology evidence="2">Multi-pass membrane protein</topology>
    </subcellularLocation>
</comment>
<dbReference type="SMART" id="SM00448">
    <property type="entry name" value="REC"/>
    <property type="match status" value="2"/>
</dbReference>
<dbReference type="CDD" id="cd00082">
    <property type="entry name" value="HisKA"/>
    <property type="match status" value="1"/>
</dbReference>
<dbReference type="SUPFAM" id="SSF47384">
    <property type="entry name" value="Homodimeric domain of signal transducing histidine kinase"/>
    <property type="match status" value="1"/>
</dbReference>
<feature type="modified residue" description="4-aspartylphosphate" evidence="14">
    <location>
        <position position="847"/>
    </location>
</feature>
<dbReference type="NCBIfam" id="TIGR00229">
    <property type="entry name" value="sensory_box"/>
    <property type="match status" value="1"/>
</dbReference>
<evidence type="ECO:0000259" key="17">
    <source>
        <dbReference type="PROSITE" id="PS50109"/>
    </source>
</evidence>
<dbReference type="CDD" id="cd06225">
    <property type="entry name" value="HAMP"/>
    <property type="match status" value="1"/>
</dbReference>
<feature type="domain" description="Response regulatory" evidence="18">
    <location>
        <begin position="793"/>
        <end position="913"/>
    </location>
</feature>
<dbReference type="CDD" id="cd00156">
    <property type="entry name" value="REC"/>
    <property type="match status" value="1"/>
</dbReference>
<feature type="transmembrane region" description="Helical" evidence="16">
    <location>
        <begin position="311"/>
        <end position="334"/>
    </location>
</feature>
<keyword evidence="22" id="KW-1185">Reference proteome</keyword>
<dbReference type="Pfam" id="PF08447">
    <property type="entry name" value="PAS_3"/>
    <property type="match status" value="1"/>
</dbReference>
<dbReference type="Pfam" id="PF02518">
    <property type="entry name" value="HATPase_c"/>
    <property type="match status" value="1"/>
</dbReference>
<feature type="modified residue" description="4-aspartylphosphate" evidence="14">
    <location>
        <position position="987"/>
    </location>
</feature>
<dbReference type="PROSITE" id="PS50109">
    <property type="entry name" value="HIS_KIN"/>
    <property type="match status" value="1"/>
</dbReference>
<evidence type="ECO:0000259" key="20">
    <source>
        <dbReference type="PROSITE" id="PS50885"/>
    </source>
</evidence>
<name>A0ABX0JHC1_9BACL</name>
<evidence type="ECO:0000256" key="1">
    <source>
        <dbReference type="ARBA" id="ARBA00000085"/>
    </source>
</evidence>
<dbReference type="Gene3D" id="6.10.340.10">
    <property type="match status" value="1"/>
</dbReference>
<dbReference type="PROSITE" id="PS50110">
    <property type="entry name" value="RESPONSE_REGULATORY"/>
    <property type="match status" value="2"/>
</dbReference>